<evidence type="ECO:0000259" key="9">
    <source>
        <dbReference type="Pfam" id="PF13231"/>
    </source>
</evidence>
<protein>
    <recommendedName>
        <fullName evidence="9">Glycosyltransferase RgtA/B/C/D-like domain-containing protein</fullName>
    </recommendedName>
</protein>
<evidence type="ECO:0000313" key="10">
    <source>
        <dbReference type="EMBL" id="QNO54301.1"/>
    </source>
</evidence>
<sequence>MRKEHAIIQFIKNHWTTPYAIIIYFALTKLVIHLFTNGQYGYFRDELYFLACSEHLDWGYADFAPLVAVITKLSRVLFGDSLSAIRFLPAVAGALLIVLTGLIITELGGKRFAVILGCLCVLVAPIYLLFDTLLSMNAFEPLFWTGAVYFIILTINRKDPRYLIGFGLFVGFGLQNKHTMLLLISGILIGLLFTRERRIMTNKWLGAAGLIAFAIFLPNLIWQHQHNWPTIEVISNVAATGKNVPLSPLEFVLQQFIILQFTALVGIAGLWFFFLDDRGKRYRMLGIAYLVMLLIMFVTSSKSYYLMSAYPMLFAGGAVLLEKLFEEKRKIRWLKVAYPILLIVTGGIMAPMVLPVLPVDTYITYQQNESAPPKTEVGHVGPLPQYYGDMFGWPEMVETVAEIYHNLPPEERAKAAIFALNYGEAGAIDFFGPNYDLPKAISGHQNYYLWGPRNYTGEVMILLGFPPDRANRICGSVEEVGTVGHPYAMANEHYTIYICRDLEGGLQESWPEWKKWN</sequence>
<feature type="transmembrane region" description="Helical" evidence="8">
    <location>
        <begin position="282"/>
        <end position="298"/>
    </location>
</feature>
<name>A0A7G9Z217_9EURY</name>
<accession>A0A7G9Z217</accession>
<dbReference type="GO" id="GO:0008610">
    <property type="term" value="P:lipid biosynthetic process"/>
    <property type="evidence" value="ECO:0007669"/>
    <property type="project" value="UniProtKB-ARBA"/>
</dbReference>
<keyword evidence="4" id="KW-0808">Transferase</keyword>
<feature type="transmembrane region" description="Helical" evidence="8">
    <location>
        <begin position="85"/>
        <end position="105"/>
    </location>
</feature>
<feature type="transmembrane region" description="Helical" evidence="8">
    <location>
        <begin position="21"/>
        <end position="40"/>
    </location>
</feature>
<dbReference type="InterPro" id="IPR038731">
    <property type="entry name" value="RgtA/B/C-like"/>
</dbReference>
<comment type="subcellular location">
    <subcellularLocation>
        <location evidence="1">Cell membrane</location>
        <topology evidence="1">Multi-pass membrane protein</topology>
    </subcellularLocation>
</comment>
<reference evidence="10" key="1">
    <citation type="submission" date="2020-06" db="EMBL/GenBank/DDBJ databases">
        <title>Unique genomic features of the anaerobic methanotrophic archaea.</title>
        <authorList>
            <person name="Chadwick G.L."/>
            <person name="Skennerton C.T."/>
            <person name="Laso-Perez R."/>
            <person name="Leu A.O."/>
            <person name="Speth D.R."/>
            <person name="Yu H."/>
            <person name="Morgan-Lang C."/>
            <person name="Hatzenpichler R."/>
            <person name="Goudeau D."/>
            <person name="Malmstrom R."/>
            <person name="Brazelton W.J."/>
            <person name="Woyke T."/>
            <person name="Hallam S.J."/>
            <person name="Tyson G.W."/>
            <person name="Wegener G."/>
            <person name="Boetius A."/>
            <person name="Orphan V."/>
        </authorList>
    </citation>
    <scope>NUCLEOTIDE SEQUENCE</scope>
</reference>
<dbReference type="GO" id="GO:0005886">
    <property type="term" value="C:plasma membrane"/>
    <property type="evidence" value="ECO:0007669"/>
    <property type="project" value="UniProtKB-SubCell"/>
</dbReference>
<dbReference type="EMBL" id="MT631574">
    <property type="protein sequence ID" value="QNO54301.1"/>
    <property type="molecule type" value="Genomic_DNA"/>
</dbReference>
<keyword evidence="6 8" id="KW-1133">Transmembrane helix</keyword>
<feature type="transmembrane region" description="Helical" evidence="8">
    <location>
        <begin position="252"/>
        <end position="275"/>
    </location>
</feature>
<evidence type="ECO:0000256" key="5">
    <source>
        <dbReference type="ARBA" id="ARBA00022692"/>
    </source>
</evidence>
<proteinExistence type="predicted"/>
<gene>
    <name evidence="10" type="ORF">FGBIHFOD_00041</name>
</gene>
<dbReference type="InterPro" id="IPR050297">
    <property type="entry name" value="LipidA_mod_glycosyltrf_83"/>
</dbReference>
<evidence type="ECO:0000256" key="8">
    <source>
        <dbReference type="SAM" id="Phobius"/>
    </source>
</evidence>
<feature type="transmembrane region" description="Helical" evidence="8">
    <location>
        <begin position="336"/>
        <end position="357"/>
    </location>
</feature>
<evidence type="ECO:0000256" key="2">
    <source>
        <dbReference type="ARBA" id="ARBA00022475"/>
    </source>
</evidence>
<organism evidence="10">
    <name type="scientific">Candidatus Methanophaga sp. ANME-1 ERB7</name>
    <dbReference type="NCBI Taxonomy" id="2759913"/>
    <lineage>
        <taxon>Archaea</taxon>
        <taxon>Methanobacteriati</taxon>
        <taxon>Methanobacteriota</taxon>
        <taxon>Stenosarchaea group</taxon>
        <taxon>Methanomicrobia</taxon>
        <taxon>Candidatus Methanophagales</taxon>
        <taxon>Candidatus Methanophagaceae</taxon>
        <taxon>Candidatus Methanophaga</taxon>
    </lineage>
</organism>
<feature type="transmembrane region" description="Helical" evidence="8">
    <location>
        <begin position="204"/>
        <end position="222"/>
    </location>
</feature>
<evidence type="ECO:0000256" key="7">
    <source>
        <dbReference type="ARBA" id="ARBA00023136"/>
    </source>
</evidence>
<evidence type="ECO:0000256" key="3">
    <source>
        <dbReference type="ARBA" id="ARBA00022676"/>
    </source>
</evidence>
<feature type="transmembrane region" description="Helical" evidence="8">
    <location>
        <begin position="162"/>
        <end position="192"/>
    </location>
</feature>
<keyword evidence="3" id="KW-0328">Glycosyltransferase</keyword>
<dbReference type="Pfam" id="PF13231">
    <property type="entry name" value="PMT_2"/>
    <property type="match status" value="1"/>
</dbReference>
<dbReference type="PANTHER" id="PTHR33908:SF11">
    <property type="entry name" value="MEMBRANE PROTEIN"/>
    <property type="match status" value="1"/>
</dbReference>
<keyword evidence="7 8" id="KW-0472">Membrane</keyword>
<dbReference type="PANTHER" id="PTHR33908">
    <property type="entry name" value="MANNOSYLTRANSFERASE YKCB-RELATED"/>
    <property type="match status" value="1"/>
</dbReference>
<dbReference type="AlphaFoldDB" id="A0A7G9Z217"/>
<evidence type="ECO:0000256" key="1">
    <source>
        <dbReference type="ARBA" id="ARBA00004651"/>
    </source>
</evidence>
<dbReference type="GO" id="GO:0016763">
    <property type="term" value="F:pentosyltransferase activity"/>
    <property type="evidence" value="ECO:0007669"/>
    <property type="project" value="TreeGrafter"/>
</dbReference>
<feature type="domain" description="Glycosyltransferase RgtA/B/C/D-like" evidence="9">
    <location>
        <begin position="64"/>
        <end position="222"/>
    </location>
</feature>
<evidence type="ECO:0000256" key="6">
    <source>
        <dbReference type="ARBA" id="ARBA00022989"/>
    </source>
</evidence>
<evidence type="ECO:0000256" key="4">
    <source>
        <dbReference type="ARBA" id="ARBA00022679"/>
    </source>
</evidence>
<keyword evidence="2" id="KW-1003">Cell membrane</keyword>
<feature type="transmembrane region" description="Helical" evidence="8">
    <location>
        <begin position="304"/>
        <end position="324"/>
    </location>
</feature>
<keyword evidence="5 8" id="KW-0812">Transmembrane</keyword>
<feature type="transmembrane region" description="Helical" evidence="8">
    <location>
        <begin position="111"/>
        <end position="130"/>
    </location>
</feature>